<evidence type="ECO:0000313" key="2">
    <source>
        <dbReference type="EMBL" id="KIR44025.1"/>
    </source>
</evidence>
<name>A0A0D0VGQ9_CRYGA</name>
<evidence type="ECO:0000256" key="1">
    <source>
        <dbReference type="SAM" id="MobiDB-lite"/>
    </source>
</evidence>
<accession>A0A0D0VGQ9</accession>
<reference evidence="2" key="1">
    <citation type="submission" date="2015-01" db="EMBL/GenBank/DDBJ databases">
        <title>The Genome Sequence of Cryptococcus gattii CA1280.</title>
        <authorList>
            <consortium name="The Broad Institute Genomics Platform"/>
            <person name="Cuomo C."/>
            <person name="Litvintseva A."/>
            <person name="Chen Y."/>
            <person name="Heitman J."/>
            <person name="Sun S."/>
            <person name="Springer D."/>
            <person name="Dromer F."/>
            <person name="Young S."/>
            <person name="Zeng Q."/>
            <person name="Gargeya S."/>
            <person name="Abouelleil A."/>
            <person name="Alvarado L."/>
            <person name="Chapman S.B."/>
            <person name="Gainer-Dewar J."/>
            <person name="Goldberg J."/>
            <person name="Griggs A."/>
            <person name="Gujja S."/>
            <person name="Hansen M."/>
            <person name="Howarth C."/>
            <person name="Imamovic A."/>
            <person name="Larimer J."/>
            <person name="Murphy C."/>
            <person name="Naylor J."/>
            <person name="Pearson M."/>
            <person name="Priest M."/>
            <person name="Roberts A."/>
            <person name="Saif S."/>
            <person name="Shea T."/>
            <person name="Sykes S."/>
            <person name="Wortman J."/>
            <person name="Nusbaum C."/>
            <person name="Birren B."/>
        </authorList>
    </citation>
    <scope>NUCLEOTIDE SEQUENCE [LARGE SCALE GENOMIC DNA]</scope>
    <source>
        <strain evidence="2">CA1280</strain>
    </source>
</reference>
<dbReference type="OrthoDB" id="2747940at2759"/>
<feature type="region of interest" description="Disordered" evidence="1">
    <location>
        <begin position="395"/>
        <end position="416"/>
    </location>
</feature>
<dbReference type="EMBL" id="KN848030">
    <property type="protein sequence ID" value="KIR44025.1"/>
    <property type="molecule type" value="Genomic_DNA"/>
</dbReference>
<dbReference type="AlphaFoldDB" id="A0A0D0VGQ9"/>
<sequence>MPLSDSQPWPLPSPRLAICRHHGQVPFPTGQVPLPHSPSTRWELDGTPTCHSIICQTAVDIASGMLQGAPSTLGARRARTRLNGPTEAEAILHELLLDQSALATLDYGNIRDEMPCEDMGYSFLSDPYNTPVVQTRYALMHSILTQDAGKMCLGVMDNVILWDHQRIQAYMGRARDFLVCMAALVHLTYGGPARGEEFVKMKIANGVDGARHVFWDVDSMVIKMSYHKSSDLLGWDKLIPRYVPPHVSKILRTYIHLMRPVRIELASLLYPETCHPPYKAEDEGNYLWWSLGKRWTGQNVSTAIQAAFQPRHHELKLSTWRRVQVAISKVFRLDWQIQDGEDQAEDLQAAHSTRTSFMRYAINSEGLGSLDPTTMLQFKQVGQEWQVVMGCLKHPRSSDNPSIPRPLGHARQSDNNHEVMPELANPKDFLKGFIAGLPPVPQLLDEMRQIKDLVKARL</sequence>
<protein>
    <submittedName>
        <fullName evidence="2">Uncharacterized protein</fullName>
    </submittedName>
</protein>
<proteinExistence type="predicted"/>
<gene>
    <name evidence="2" type="ORF">I312_06771</name>
</gene>
<dbReference type="HOGENOM" id="CLU_597182_0_0_1"/>
<organism evidence="2">
    <name type="scientific">Cryptococcus bacillisporus CA1280</name>
    <dbReference type="NCBI Taxonomy" id="1296109"/>
    <lineage>
        <taxon>Eukaryota</taxon>
        <taxon>Fungi</taxon>
        <taxon>Dikarya</taxon>
        <taxon>Basidiomycota</taxon>
        <taxon>Agaricomycotina</taxon>
        <taxon>Tremellomycetes</taxon>
        <taxon>Tremellales</taxon>
        <taxon>Cryptococcaceae</taxon>
        <taxon>Cryptococcus</taxon>
        <taxon>Cryptococcus gattii species complex</taxon>
    </lineage>
</organism>